<evidence type="ECO:0000313" key="2">
    <source>
        <dbReference type="Proteomes" id="UP000051913"/>
    </source>
</evidence>
<proteinExistence type="predicted"/>
<evidence type="ECO:0000313" key="1">
    <source>
        <dbReference type="EMBL" id="KRR02087.1"/>
    </source>
</evidence>
<gene>
    <name evidence="1" type="ORF">CP49_04710</name>
</gene>
<organism evidence="1 2">
    <name type="scientific">Bradyrhizobium valentinum</name>
    <dbReference type="NCBI Taxonomy" id="1518501"/>
    <lineage>
        <taxon>Bacteria</taxon>
        <taxon>Pseudomonadati</taxon>
        <taxon>Pseudomonadota</taxon>
        <taxon>Alphaproteobacteria</taxon>
        <taxon>Hyphomicrobiales</taxon>
        <taxon>Nitrobacteraceae</taxon>
        <taxon>Bradyrhizobium</taxon>
    </lineage>
</organism>
<protein>
    <submittedName>
        <fullName evidence="1">Uncharacterized protein</fullName>
    </submittedName>
</protein>
<dbReference type="Proteomes" id="UP000051913">
    <property type="component" value="Unassembled WGS sequence"/>
</dbReference>
<keyword evidence="2" id="KW-1185">Reference proteome</keyword>
<comment type="caution">
    <text evidence="1">The sequence shown here is derived from an EMBL/GenBank/DDBJ whole genome shotgun (WGS) entry which is preliminary data.</text>
</comment>
<dbReference type="EMBL" id="LLXX01000153">
    <property type="protein sequence ID" value="KRR02087.1"/>
    <property type="molecule type" value="Genomic_DNA"/>
</dbReference>
<sequence length="91" mass="10313">MLAGERDFPEIAPRVVQWTNTKIASKRAASFIDGTRISSGRRLRTKFPRPLDTIIFLAASRHELPRKPPLRYRATIGKAARVVHEVWSTSS</sequence>
<reference evidence="1 2" key="1">
    <citation type="submission" date="2014-03" db="EMBL/GenBank/DDBJ databases">
        <title>Bradyrhizobium valentinum sp. nov., isolated from effective nodules of Lupinus mariae-josephae, a lupine endemic of basic-lime soils in Eastern Spain.</title>
        <authorList>
            <person name="Duran D."/>
            <person name="Rey L."/>
            <person name="Navarro A."/>
            <person name="Busquets A."/>
            <person name="Imperial J."/>
            <person name="Ruiz-Argueso T."/>
        </authorList>
    </citation>
    <scope>NUCLEOTIDE SEQUENCE [LARGE SCALE GENOMIC DNA]</scope>
    <source>
        <strain evidence="1 2">LmjM3</strain>
    </source>
</reference>
<accession>A0A0R3L2P9</accession>
<dbReference type="AlphaFoldDB" id="A0A0R3L2P9"/>
<name>A0A0R3L2P9_9BRAD</name>